<proteinExistence type="predicted"/>
<sequence>IYLFFRKQFSLFAGSVYDEFANNCVILQTSLDALQSSVDAMREERETERCVVSALELEATRLARRLDHRSQDIMRLQHQYPYQEACLNPGLSSDADLWPSLYEIIEPVCLSSKSPKSPPDNFINKTLN</sequence>
<protein>
    <submittedName>
        <fullName evidence="1">Uncharacterized protein</fullName>
    </submittedName>
</protein>
<dbReference type="AlphaFoldDB" id="A0A0H5QPW5"/>
<dbReference type="EMBL" id="HACM01003693">
    <property type="protein sequence ID" value="CRZ04135.1"/>
    <property type="molecule type" value="Transcribed_RNA"/>
</dbReference>
<reference evidence="1" key="1">
    <citation type="submission" date="2015-04" db="EMBL/GenBank/DDBJ databases">
        <title>The genome sequence of the plant pathogenic Rhizarian Plasmodiophora brassicae reveals insights in its biotrophic life cycle and the origin of chitin synthesis.</title>
        <authorList>
            <person name="Schwelm A."/>
            <person name="Fogelqvist J."/>
            <person name="Knaust A."/>
            <person name="Julke S."/>
            <person name="Lilja T."/>
            <person name="Dhandapani V."/>
            <person name="Bonilla-Rosso G."/>
            <person name="Karlsson M."/>
            <person name="Shevchenko A."/>
            <person name="Choi S.R."/>
            <person name="Kim H.G."/>
            <person name="Park J.Y."/>
            <person name="Lim Y.P."/>
            <person name="Ludwig-Muller J."/>
            <person name="Dixelius C."/>
        </authorList>
    </citation>
    <scope>NUCLEOTIDE SEQUENCE</scope>
    <source>
        <tissue evidence="1">Potato root galls</tissue>
    </source>
</reference>
<feature type="non-terminal residue" evidence="1">
    <location>
        <position position="1"/>
    </location>
</feature>
<name>A0A0H5QPW5_9EUKA</name>
<organism evidence="1">
    <name type="scientific">Spongospora subterranea</name>
    <dbReference type="NCBI Taxonomy" id="70186"/>
    <lineage>
        <taxon>Eukaryota</taxon>
        <taxon>Sar</taxon>
        <taxon>Rhizaria</taxon>
        <taxon>Endomyxa</taxon>
        <taxon>Phytomyxea</taxon>
        <taxon>Plasmodiophorida</taxon>
        <taxon>Plasmodiophoridae</taxon>
        <taxon>Spongospora</taxon>
    </lineage>
</organism>
<evidence type="ECO:0000313" key="1">
    <source>
        <dbReference type="EMBL" id="CRZ04135.1"/>
    </source>
</evidence>
<accession>A0A0H5QPW5</accession>